<dbReference type="Proteomes" id="UP001519887">
    <property type="component" value="Unassembled WGS sequence"/>
</dbReference>
<evidence type="ECO:0000313" key="7">
    <source>
        <dbReference type="EMBL" id="MBW7454103.1"/>
    </source>
</evidence>
<dbReference type="NCBIfam" id="TIGR01470">
    <property type="entry name" value="cysG_Nterm"/>
    <property type="match status" value="1"/>
</dbReference>
<evidence type="ECO:0000256" key="1">
    <source>
        <dbReference type="ARBA" id="ARBA00005010"/>
    </source>
</evidence>
<keyword evidence="3" id="KW-0560">Oxidoreductase</keyword>
<evidence type="ECO:0000256" key="2">
    <source>
        <dbReference type="ARBA" id="ARBA00012400"/>
    </source>
</evidence>
<comment type="pathway">
    <text evidence="1">Porphyrin-containing compound metabolism; siroheme biosynthesis; sirohydrochlorin from precorrin-2: step 1/1.</text>
</comment>
<evidence type="ECO:0000256" key="4">
    <source>
        <dbReference type="ARBA" id="ARBA00023027"/>
    </source>
</evidence>
<evidence type="ECO:0000256" key="3">
    <source>
        <dbReference type="ARBA" id="ARBA00023002"/>
    </source>
</evidence>
<dbReference type="InterPro" id="IPR028161">
    <property type="entry name" value="Met8-like"/>
</dbReference>
<dbReference type="EMBL" id="JAHZIK010000155">
    <property type="protein sequence ID" value="MBW7454103.1"/>
    <property type="molecule type" value="Genomic_DNA"/>
</dbReference>
<protein>
    <recommendedName>
        <fullName evidence="2">precorrin-2 dehydrogenase</fullName>
        <ecNumber evidence="2">1.3.1.76</ecNumber>
    </recommendedName>
</protein>
<proteinExistence type="predicted"/>
<dbReference type="PANTHER" id="PTHR35330">
    <property type="entry name" value="SIROHEME BIOSYNTHESIS PROTEIN MET8"/>
    <property type="match status" value="1"/>
</dbReference>
<evidence type="ECO:0000256" key="6">
    <source>
        <dbReference type="ARBA" id="ARBA00047561"/>
    </source>
</evidence>
<gene>
    <name evidence="7" type="ORF">K0U00_08665</name>
</gene>
<keyword evidence="8" id="KW-1185">Reference proteome</keyword>
<dbReference type="InterPro" id="IPR036291">
    <property type="entry name" value="NAD(P)-bd_dom_sf"/>
</dbReference>
<dbReference type="EC" id="1.3.1.76" evidence="2"/>
<dbReference type="PANTHER" id="PTHR35330:SF1">
    <property type="entry name" value="SIROHEME BIOSYNTHESIS PROTEIN MET8"/>
    <property type="match status" value="1"/>
</dbReference>
<comment type="caution">
    <text evidence="7">The sequence shown here is derived from an EMBL/GenBank/DDBJ whole genome shotgun (WGS) entry which is preliminary data.</text>
</comment>
<dbReference type="InterPro" id="IPR006367">
    <property type="entry name" value="Sirohaem_synthase_N"/>
</dbReference>
<dbReference type="SUPFAM" id="SSF51735">
    <property type="entry name" value="NAD(P)-binding Rossmann-fold domains"/>
    <property type="match status" value="1"/>
</dbReference>
<evidence type="ECO:0000256" key="5">
    <source>
        <dbReference type="ARBA" id="ARBA00023244"/>
    </source>
</evidence>
<dbReference type="Pfam" id="PF13241">
    <property type="entry name" value="NAD_binding_7"/>
    <property type="match status" value="1"/>
</dbReference>
<name>A0ABS7BZN0_9BACL</name>
<comment type="catalytic activity">
    <reaction evidence="6">
        <text>precorrin-2 + NAD(+) = sirohydrochlorin + NADH + 2 H(+)</text>
        <dbReference type="Rhea" id="RHEA:15613"/>
        <dbReference type="ChEBI" id="CHEBI:15378"/>
        <dbReference type="ChEBI" id="CHEBI:57540"/>
        <dbReference type="ChEBI" id="CHEBI:57945"/>
        <dbReference type="ChEBI" id="CHEBI:58351"/>
        <dbReference type="ChEBI" id="CHEBI:58827"/>
        <dbReference type="EC" id="1.3.1.76"/>
    </reaction>
</comment>
<feature type="non-terminal residue" evidence="7">
    <location>
        <position position="105"/>
    </location>
</feature>
<evidence type="ECO:0000313" key="8">
    <source>
        <dbReference type="Proteomes" id="UP001519887"/>
    </source>
</evidence>
<dbReference type="Gene3D" id="3.40.50.720">
    <property type="entry name" value="NAD(P)-binding Rossmann-like Domain"/>
    <property type="match status" value="1"/>
</dbReference>
<accession>A0ABS7BZN0</accession>
<keyword evidence="4" id="KW-0520">NAD</keyword>
<keyword evidence="5" id="KW-0627">Porphyrin biosynthesis</keyword>
<sequence length="105" mass="11354">MADFYPMMVNLKEKLCVVIGGGAVAERKVLGLLEAGADRLVVVSPLLTEELQRLAELRSIRHKRREYKEEDLADAFLVFAATGNRAVNHSISLSAAGSGVLCNVA</sequence>
<organism evidence="7 8">
    <name type="scientific">Paenibacillus sepulcri</name>
    <dbReference type="NCBI Taxonomy" id="359917"/>
    <lineage>
        <taxon>Bacteria</taxon>
        <taxon>Bacillati</taxon>
        <taxon>Bacillota</taxon>
        <taxon>Bacilli</taxon>
        <taxon>Bacillales</taxon>
        <taxon>Paenibacillaceae</taxon>
        <taxon>Paenibacillus</taxon>
    </lineage>
</organism>
<reference evidence="7 8" key="1">
    <citation type="submission" date="2021-07" db="EMBL/GenBank/DDBJ databases">
        <title>Paenibacillus radiodurans sp. nov., isolated from the southeastern edge of Tengger Desert.</title>
        <authorList>
            <person name="Zhang G."/>
        </authorList>
    </citation>
    <scope>NUCLEOTIDE SEQUENCE [LARGE SCALE GENOMIC DNA]</scope>
    <source>
        <strain evidence="7 8">CCM 7311</strain>
    </source>
</reference>